<dbReference type="Proteomes" id="UP000288024">
    <property type="component" value="Unassembled WGS sequence"/>
</dbReference>
<evidence type="ECO:0000256" key="1">
    <source>
        <dbReference type="SAM" id="Phobius"/>
    </source>
</evidence>
<protein>
    <recommendedName>
        <fullName evidence="2">Uncharacterized protein YyaB-like PH domain-containing protein</fullName>
    </recommendedName>
</protein>
<evidence type="ECO:0000313" key="4">
    <source>
        <dbReference type="Proteomes" id="UP000288024"/>
    </source>
</evidence>
<keyword evidence="1" id="KW-1133">Transmembrane helix</keyword>
<accession>A0A3S3SIM6</accession>
<keyword evidence="1" id="KW-0812">Transmembrane</keyword>
<dbReference type="Pfam" id="PF06713">
    <property type="entry name" value="bPH_4"/>
    <property type="match status" value="1"/>
</dbReference>
<dbReference type="AlphaFoldDB" id="A0A3S3SIM6"/>
<proteinExistence type="predicted"/>
<reference evidence="3 4" key="1">
    <citation type="submission" date="2019-01" db="EMBL/GenBank/DDBJ databases">
        <title>Bacillus sp. M5HDSG1-1, whole genome shotgun sequence.</title>
        <authorList>
            <person name="Tuo L."/>
        </authorList>
    </citation>
    <scope>NUCLEOTIDE SEQUENCE [LARGE SCALE GENOMIC DNA]</scope>
    <source>
        <strain evidence="3 4">M5HDSG1-1</strain>
    </source>
</reference>
<keyword evidence="1" id="KW-0472">Membrane</keyword>
<feature type="transmembrane region" description="Helical" evidence="1">
    <location>
        <begin position="9"/>
        <end position="31"/>
    </location>
</feature>
<keyword evidence="4" id="KW-1185">Reference proteome</keyword>
<dbReference type="RefSeq" id="WP_127739658.1">
    <property type="nucleotide sequence ID" value="NZ_RZTZ01000008.1"/>
</dbReference>
<feature type="transmembrane region" description="Helical" evidence="1">
    <location>
        <begin position="37"/>
        <end position="65"/>
    </location>
</feature>
<name>A0A3S3SIM6_9BACI</name>
<dbReference type="EMBL" id="RZTZ01000008">
    <property type="protein sequence ID" value="RVT59878.1"/>
    <property type="molecule type" value="Genomic_DNA"/>
</dbReference>
<gene>
    <name evidence="3" type="ORF">EM808_18335</name>
</gene>
<comment type="caution">
    <text evidence="3">The sequence shown here is derived from an EMBL/GenBank/DDBJ whole genome shotgun (WGS) entry which is preliminary data.</text>
</comment>
<dbReference type="InterPro" id="IPR009589">
    <property type="entry name" value="PH_YyaB-like"/>
</dbReference>
<dbReference type="GO" id="GO:0030153">
    <property type="term" value="P:bacteriocin immunity"/>
    <property type="evidence" value="ECO:0007669"/>
    <property type="project" value="InterPro"/>
</dbReference>
<evidence type="ECO:0000313" key="3">
    <source>
        <dbReference type="EMBL" id="RVT59878.1"/>
    </source>
</evidence>
<evidence type="ECO:0000259" key="2">
    <source>
        <dbReference type="Pfam" id="PF06713"/>
    </source>
</evidence>
<organism evidence="3 4">
    <name type="scientific">Niallia taxi</name>
    <dbReference type="NCBI Taxonomy" id="2499688"/>
    <lineage>
        <taxon>Bacteria</taxon>
        <taxon>Bacillati</taxon>
        <taxon>Bacillota</taxon>
        <taxon>Bacilli</taxon>
        <taxon>Bacillales</taxon>
        <taxon>Bacillaceae</taxon>
        <taxon>Niallia</taxon>
    </lineage>
</organism>
<sequence length="147" mass="17023">MKFNSKKDWWLTLIIWGGALFAIGSGMYGLMEKPADLFIIFIVIFGAIIVPLFMLWMWFTTYYILNEENLIIKYGPFKSTIPLQSINRVKKTNNPLSSPALSLKRVEIHYDKYNSVFISPVDRAEFIALLCKRCPQIEYSKSKTPKS</sequence>
<feature type="domain" description="Uncharacterized protein YyaB-like PH" evidence="2">
    <location>
        <begin position="61"/>
        <end position="134"/>
    </location>
</feature>